<name>A0A840EIS4_9FLAO</name>
<keyword evidence="3 8" id="KW-0812">Transmembrane</keyword>
<feature type="transmembrane region" description="Helical" evidence="8">
    <location>
        <begin position="371"/>
        <end position="393"/>
    </location>
</feature>
<evidence type="ECO:0000256" key="3">
    <source>
        <dbReference type="ARBA" id="ARBA00022692"/>
    </source>
</evidence>
<keyword evidence="6" id="KW-0051">Antiviral defense</keyword>
<proteinExistence type="predicted"/>
<dbReference type="SUPFAM" id="SSF109604">
    <property type="entry name" value="HD-domain/PDEase-like"/>
    <property type="match status" value="1"/>
</dbReference>
<evidence type="ECO:0000256" key="1">
    <source>
        <dbReference type="ARBA" id="ARBA00004236"/>
    </source>
</evidence>
<dbReference type="Proteomes" id="UP000553034">
    <property type="component" value="Unassembled WGS sequence"/>
</dbReference>
<dbReference type="GO" id="GO:0016787">
    <property type="term" value="F:hydrolase activity"/>
    <property type="evidence" value="ECO:0007669"/>
    <property type="project" value="UniProtKB-KW"/>
</dbReference>
<comment type="subcellular location">
    <subcellularLocation>
        <location evidence="1">Cell membrane</location>
    </subcellularLocation>
</comment>
<feature type="transmembrane region" description="Helical" evidence="8">
    <location>
        <begin position="246"/>
        <end position="264"/>
    </location>
</feature>
<evidence type="ECO:0000256" key="4">
    <source>
        <dbReference type="ARBA" id="ARBA00022741"/>
    </source>
</evidence>
<evidence type="ECO:0000313" key="11">
    <source>
        <dbReference type="Proteomes" id="UP000553034"/>
    </source>
</evidence>
<dbReference type="AlphaFoldDB" id="A0A840EIS4"/>
<dbReference type="Gene3D" id="1.10.3210.10">
    <property type="entry name" value="Hypothetical protein af1432"/>
    <property type="match status" value="1"/>
</dbReference>
<keyword evidence="2" id="KW-1003">Cell membrane</keyword>
<keyword evidence="11" id="KW-1185">Reference proteome</keyword>
<protein>
    <submittedName>
        <fullName evidence="10">Putative metal-dependent HD superfamily phosphohydrolase</fullName>
    </submittedName>
</protein>
<accession>A0A840EIS4</accession>
<dbReference type="SMART" id="SM00471">
    <property type="entry name" value="HDc"/>
    <property type="match status" value="1"/>
</dbReference>
<evidence type="ECO:0000259" key="9">
    <source>
        <dbReference type="SMART" id="SM00471"/>
    </source>
</evidence>
<feature type="domain" description="HD/PDEase" evidence="9">
    <location>
        <begin position="24"/>
        <end position="138"/>
    </location>
</feature>
<sequence>MDSIYQKADDFVFKLFKEQLPSTFLYHNYNHTLRVVKSTKEIIEASEIAPKTQELLLLAAWFHDTGYVKSIKNHEEACTSFVSAFMQQHGYTESDITQVKQCIFATKLTHEPKNLMESIIKDADTSHFSKPYFLELTEFLREELSLHKLCEFTTPEWLEENIKMFTQQHRYYTDYAARNWKEGKDKNLLLLLEKKKKEDNKLAKEKTKAALKAQYKNTTPERSIQTLYRTTLRNHIKLSDIADTKANILLSINAIIISFALGNIVPKLDAPSNRHLMIPTFILICFSVASIVLSVMSTRPNVTNGEFTEEQLKNNKINILFFGNFYKMPFEQYASAMDKLIKNKDNIYNALTKDLYLLGVVLNRKYKLLRWTYTIFMTGILISVFSYILAFWLI</sequence>
<dbReference type="InterPro" id="IPR003607">
    <property type="entry name" value="HD/PDEase_dom"/>
</dbReference>
<dbReference type="GO" id="GO:0005886">
    <property type="term" value="C:plasma membrane"/>
    <property type="evidence" value="ECO:0007669"/>
    <property type="project" value="UniProtKB-SubCell"/>
</dbReference>
<keyword evidence="7 8" id="KW-0472">Membrane</keyword>
<comment type="caution">
    <text evidence="10">The sequence shown here is derived from an EMBL/GenBank/DDBJ whole genome shotgun (WGS) entry which is preliminary data.</text>
</comment>
<dbReference type="CDD" id="cd00077">
    <property type="entry name" value="HDc"/>
    <property type="match status" value="1"/>
</dbReference>
<keyword evidence="4" id="KW-0547">Nucleotide-binding</keyword>
<dbReference type="Pfam" id="PF18967">
    <property type="entry name" value="PycTM"/>
    <property type="match status" value="1"/>
</dbReference>
<keyword evidence="10" id="KW-0378">Hydrolase</keyword>
<dbReference type="Pfam" id="PF01966">
    <property type="entry name" value="HD"/>
    <property type="match status" value="1"/>
</dbReference>
<dbReference type="InterPro" id="IPR043760">
    <property type="entry name" value="PycTM_dom"/>
</dbReference>
<feature type="transmembrane region" description="Helical" evidence="8">
    <location>
        <begin position="276"/>
        <end position="296"/>
    </location>
</feature>
<evidence type="ECO:0000256" key="6">
    <source>
        <dbReference type="ARBA" id="ARBA00023118"/>
    </source>
</evidence>
<dbReference type="EMBL" id="JACIFO010000001">
    <property type="protein sequence ID" value="MBB4118058.1"/>
    <property type="molecule type" value="Genomic_DNA"/>
</dbReference>
<evidence type="ECO:0000256" key="8">
    <source>
        <dbReference type="SAM" id="Phobius"/>
    </source>
</evidence>
<reference evidence="10 11" key="1">
    <citation type="submission" date="2020-08" db="EMBL/GenBank/DDBJ databases">
        <title>Genomic Encyclopedia of Type Strains, Phase IV (KMG-IV): sequencing the most valuable type-strain genomes for metagenomic binning, comparative biology and taxonomic classification.</title>
        <authorList>
            <person name="Goeker M."/>
        </authorList>
    </citation>
    <scope>NUCLEOTIDE SEQUENCE [LARGE SCALE GENOMIC DNA]</scope>
    <source>
        <strain evidence="10 11">DSM 29568</strain>
    </source>
</reference>
<evidence type="ECO:0000256" key="7">
    <source>
        <dbReference type="ARBA" id="ARBA00023136"/>
    </source>
</evidence>
<evidence type="ECO:0000256" key="2">
    <source>
        <dbReference type="ARBA" id="ARBA00022475"/>
    </source>
</evidence>
<evidence type="ECO:0000313" key="10">
    <source>
        <dbReference type="EMBL" id="MBB4118058.1"/>
    </source>
</evidence>
<organism evidence="10 11">
    <name type="scientific">Mesonia hippocampi</name>
    <dbReference type="NCBI Taxonomy" id="1628250"/>
    <lineage>
        <taxon>Bacteria</taxon>
        <taxon>Pseudomonadati</taxon>
        <taxon>Bacteroidota</taxon>
        <taxon>Flavobacteriia</taxon>
        <taxon>Flavobacteriales</taxon>
        <taxon>Flavobacteriaceae</taxon>
        <taxon>Mesonia</taxon>
    </lineage>
</organism>
<dbReference type="GO" id="GO:0000166">
    <property type="term" value="F:nucleotide binding"/>
    <property type="evidence" value="ECO:0007669"/>
    <property type="project" value="UniProtKB-KW"/>
</dbReference>
<dbReference type="InterPro" id="IPR006674">
    <property type="entry name" value="HD_domain"/>
</dbReference>
<keyword evidence="5 8" id="KW-1133">Transmembrane helix</keyword>
<dbReference type="RefSeq" id="WP_183475695.1">
    <property type="nucleotide sequence ID" value="NZ_JACIFO010000001.1"/>
</dbReference>
<evidence type="ECO:0000256" key="5">
    <source>
        <dbReference type="ARBA" id="ARBA00022989"/>
    </source>
</evidence>
<dbReference type="GO" id="GO:0051607">
    <property type="term" value="P:defense response to virus"/>
    <property type="evidence" value="ECO:0007669"/>
    <property type="project" value="UniProtKB-KW"/>
</dbReference>
<gene>
    <name evidence="10" type="ORF">GGR32_000330</name>
</gene>